<dbReference type="RefSeq" id="XP_026603530.1">
    <property type="nucleotide sequence ID" value="XM_026747698.1"/>
</dbReference>
<dbReference type="OrthoDB" id="7873042at2759"/>
<organism evidence="3 4">
    <name type="scientific">Aspergillus mulundensis</name>
    <dbReference type="NCBI Taxonomy" id="1810919"/>
    <lineage>
        <taxon>Eukaryota</taxon>
        <taxon>Fungi</taxon>
        <taxon>Dikarya</taxon>
        <taxon>Ascomycota</taxon>
        <taxon>Pezizomycotina</taxon>
        <taxon>Eurotiomycetes</taxon>
        <taxon>Eurotiomycetidae</taxon>
        <taxon>Eurotiales</taxon>
        <taxon>Aspergillaceae</taxon>
        <taxon>Aspergillus</taxon>
        <taxon>Aspergillus subgen. Nidulantes</taxon>
    </lineage>
</organism>
<feature type="region of interest" description="Disordered" evidence="1">
    <location>
        <begin position="15"/>
        <end position="152"/>
    </location>
</feature>
<proteinExistence type="predicted"/>
<reference evidence="3 4" key="1">
    <citation type="journal article" date="2018" name="IMA Fungus">
        <title>IMA Genome-F 9: Draft genome sequence of Annulohypoxylon stygium, Aspergillus mulundensis, Berkeleyomyces basicola (syn. Thielaviopsis basicola), Ceratocystis smalleyi, two Cercospora beticola strains, Coleophoma cylindrospora, Fusarium fracticaudum, Phialophora cf. hyalina, and Morchella septimelata.</title>
        <authorList>
            <person name="Wingfield B.D."/>
            <person name="Bills G.F."/>
            <person name="Dong Y."/>
            <person name="Huang W."/>
            <person name="Nel W.J."/>
            <person name="Swalarsk-Parry B.S."/>
            <person name="Vaghefi N."/>
            <person name="Wilken P.M."/>
            <person name="An Z."/>
            <person name="de Beer Z.W."/>
            <person name="De Vos L."/>
            <person name="Chen L."/>
            <person name="Duong T.A."/>
            <person name="Gao Y."/>
            <person name="Hammerbacher A."/>
            <person name="Kikkert J.R."/>
            <person name="Li Y."/>
            <person name="Li H."/>
            <person name="Li K."/>
            <person name="Li Q."/>
            <person name="Liu X."/>
            <person name="Ma X."/>
            <person name="Naidoo K."/>
            <person name="Pethybridge S.J."/>
            <person name="Sun J."/>
            <person name="Steenkamp E.T."/>
            <person name="van der Nest M.A."/>
            <person name="van Wyk S."/>
            <person name="Wingfield M.J."/>
            <person name="Xiong C."/>
            <person name="Yue Q."/>
            <person name="Zhang X."/>
        </authorList>
    </citation>
    <scope>NUCLEOTIDE SEQUENCE [LARGE SCALE GENOMIC DNA]</scope>
    <source>
        <strain evidence="3 4">DSM 5745</strain>
    </source>
</reference>
<dbReference type="GeneID" id="38116052"/>
<keyword evidence="4" id="KW-1185">Reference proteome</keyword>
<feature type="region of interest" description="Disordered" evidence="1">
    <location>
        <begin position="237"/>
        <end position="258"/>
    </location>
</feature>
<dbReference type="EMBL" id="PVWQ01000006">
    <property type="protein sequence ID" value="RDW78830.1"/>
    <property type="molecule type" value="Genomic_DNA"/>
</dbReference>
<comment type="caution">
    <text evidence="3">The sequence shown here is derived from an EMBL/GenBank/DDBJ whole genome shotgun (WGS) entry which is preliminary data.</text>
</comment>
<evidence type="ECO:0000256" key="1">
    <source>
        <dbReference type="SAM" id="MobiDB-lite"/>
    </source>
</evidence>
<name>A0A3D8RY87_9EURO</name>
<evidence type="ECO:0000313" key="3">
    <source>
        <dbReference type="EMBL" id="RDW78830.1"/>
    </source>
</evidence>
<gene>
    <name evidence="3" type="ORF">DSM5745_05682</name>
</gene>
<dbReference type="GO" id="GO:0005509">
    <property type="term" value="F:calcium ion binding"/>
    <property type="evidence" value="ECO:0007669"/>
    <property type="project" value="InterPro"/>
</dbReference>
<feature type="domain" description="EF-hand" evidence="2">
    <location>
        <begin position="165"/>
        <end position="200"/>
    </location>
</feature>
<dbReference type="STRING" id="1810919.A0A3D8RY87"/>
<accession>A0A3D8RY87</accession>
<feature type="compositionally biased region" description="Basic and acidic residues" evidence="1">
    <location>
        <begin position="84"/>
        <end position="104"/>
    </location>
</feature>
<feature type="compositionally biased region" description="Pro residues" evidence="1">
    <location>
        <begin position="35"/>
        <end position="44"/>
    </location>
</feature>
<dbReference type="InterPro" id="IPR002048">
    <property type="entry name" value="EF_hand_dom"/>
</dbReference>
<protein>
    <recommendedName>
        <fullName evidence="2">EF-hand domain-containing protein</fullName>
    </recommendedName>
</protein>
<dbReference type="PROSITE" id="PS50222">
    <property type="entry name" value="EF_HAND_2"/>
    <property type="match status" value="1"/>
</dbReference>
<evidence type="ECO:0000313" key="4">
    <source>
        <dbReference type="Proteomes" id="UP000256690"/>
    </source>
</evidence>
<dbReference type="Proteomes" id="UP000256690">
    <property type="component" value="Unassembled WGS sequence"/>
</dbReference>
<sequence length="386" mass="43572">MTLCANCYVVQDYPPQHQDDESHPISLHKHSGFLPVPPPPPPRAQPISRSMSSYGPPRRRPVSTANVYSDVPPRKPPRPIPTRPEVEIKEEIKDEGQKRDKNEEPFTLPGPPPPTVSDFEHHSSQHPSPERGVPGQYPEQPEPRFQPTTPSWAPLLTEDMKASLSFTRMIEELFEHLDPQSTGFLSPEAYSQYLEACGAPANHNIWRYSHTKSGTDIADRELTDHFTAYSIDFALHPRTPSQSSSSEPNPLNPLSYLPASQRPSLSRFMPQIPSVSGGRKPMLSLRGFSELALTSVLLNPSSAWSQLNRVIKVYRIPAWLEWGDLPRDMLPLAPYQPEVDRVRVLMEGARARAEEEVDAAHARAKMEQRGRQAALDLLDDRVWVYR</sequence>
<dbReference type="AlphaFoldDB" id="A0A3D8RY87"/>
<evidence type="ECO:0000259" key="2">
    <source>
        <dbReference type="PROSITE" id="PS50222"/>
    </source>
</evidence>